<dbReference type="Proteomes" id="UP000037600">
    <property type="component" value="Unassembled WGS sequence"/>
</dbReference>
<evidence type="ECO:0000256" key="1">
    <source>
        <dbReference type="SAM" id="SignalP"/>
    </source>
</evidence>
<keyword evidence="3" id="KW-1185">Reference proteome</keyword>
<accession>A0A0J8GLK6</accession>
<dbReference type="PROSITE" id="PS51257">
    <property type="entry name" value="PROKAR_LIPOPROTEIN"/>
    <property type="match status" value="1"/>
</dbReference>
<comment type="caution">
    <text evidence="2">The sequence shown here is derived from an EMBL/GenBank/DDBJ whole genome shotgun (WGS) entry which is preliminary data.</text>
</comment>
<organism evidence="2 3">
    <name type="scientific">Catenovulum maritimum</name>
    <dbReference type="NCBI Taxonomy" id="1513271"/>
    <lineage>
        <taxon>Bacteria</taxon>
        <taxon>Pseudomonadati</taxon>
        <taxon>Pseudomonadota</taxon>
        <taxon>Gammaproteobacteria</taxon>
        <taxon>Alteromonadales</taxon>
        <taxon>Alteromonadaceae</taxon>
        <taxon>Catenovulum</taxon>
    </lineage>
</organism>
<name>A0A0J8GLK6_9ALTE</name>
<protein>
    <recommendedName>
        <fullName evidence="4">Ig-like domain-containing protein</fullName>
    </recommendedName>
</protein>
<keyword evidence="1" id="KW-0732">Signal</keyword>
<dbReference type="STRING" id="1513271.XM47_18380"/>
<sequence>MYKNIFTLSALTLALAACGGSGDSDQTIKDKENDQRGALSISGKASYGETLVVSINDPDGLSNVNSISYQWRRNAISIPGADSKSYLIQKADLNATLGVAVNYVDDKGFSSSLTAEQTTKVPLVNFGGVLNIEGIAKQGQTLEAILADDNGVKTSATTFIWFADGEAILNQHSSALTLKRAQVGTKITVQASYTDSHGYEETLTSTGTAAVAKIDNYQGVISITDSNGGSPEMKVGATLRASIDDLNTVTGTVEYFWYLDGDLISDQSQASYTLIEADKGKKVSVKAEYTDADGYAESVVFDSSDIITSSSVIPNGQDFAVGASLVGNDPIARNSAVTYETFAGGGWNSQSFLQTYHPGFDPSLPKFFLFTQFQGPHSFVAETDIVRLGNYSAKLHWKHENPEQWNGDPNKLDNTDRKAMFHGKTASSNSTTLWYGFSTYFSSEEFTLTGEQSALFFQLHGAKDKGEPSRIPPIALTVSSEGFKVGYSWDASALSTSTQGEGQLHVDVPVTLSKYRNRWVDFVLQVKTNPFEQKGFIKLWIDGKQMVNHHNIQLGYNDKTGLYPSYGWYIYGDNWNRDSDAIIYMDEFRQAEGENINYYDIAPGYFAN</sequence>
<evidence type="ECO:0000313" key="3">
    <source>
        <dbReference type="Proteomes" id="UP000037600"/>
    </source>
</evidence>
<gene>
    <name evidence="2" type="ORF">XM47_18380</name>
</gene>
<dbReference type="OrthoDB" id="5855525at2"/>
<dbReference type="RefSeq" id="WP_048695879.1">
    <property type="nucleotide sequence ID" value="NZ_KQ130517.1"/>
</dbReference>
<feature type="chain" id="PRO_5005298788" description="Ig-like domain-containing protein" evidence="1">
    <location>
        <begin position="20"/>
        <end position="608"/>
    </location>
</feature>
<dbReference type="Pfam" id="PF14099">
    <property type="entry name" value="Polysacc_lyase"/>
    <property type="match status" value="1"/>
</dbReference>
<dbReference type="Gene3D" id="2.60.120.200">
    <property type="match status" value="1"/>
</dbReference>
<dbReference type="AlphaFoldDB" id="A0A0J8GLK6"/>
<evidence type="ECO:0008006" key="4">
    <source>
        <dbReference type="Google" id="ProtNLM"/>
    </source>
</evidence>
<reference evidence="2 3" key="1">
    <citation type="submission" date="2015-04" db="EMBL/GenBank/DDBJ databases">
        <title>Draft Genome Sequence of the Novel Agar-Digesting Marine Bacterium Q1.</title>
        <authorList>
            <person name="Li Y."/>
            <person name="Li D."/>
            <person name="Chen G."/>
            <person name="Du Z."/>
        </authorList>
    </citation>
    <scope>NUCLEOTIDE SEQUENCE [LARGE SCALE GENOMIC DNA]</scope>
    <source>
        <strain evidence="2 3">Q1</strain>
    </source>
</reference>
<dbReference type="EMBL" id="LAZL01000047">
    <property type="protein sequence ID" value="KMT63692.1"/>
    <property type="molecule type" value="Genomic_DNA"/>
</dbReference>
<dbReference type="Gene3D" id="2.60.40.2700">
    <property type="match status" value="3"/>
</dbReference>
<evidence type="ECO:0000313" key="2">
    <source>
        <dbReference type="EMBL" id="KMT63692.1"/>
    </source>
</evidence>
<feature type="signal peptide" evidence="1">
    <location>
        <begin position="1"/>
        <end position="19"/>
    </location>
</feature>
<proteinExistence type="predicted"/>
<dbReference type="InterPro" id="IPR025975">
    <property type="entry name" value="Polysacc_lyase"/>
</dbReference>